<evidence type="ECO:0000313" key="2">
    <source>
        <dbReference type="Proteomes" id="UP000192578"/>
    </source>
</evidence>
<gene>
    <name evidence="1" type="ORF">BV898_14835</name>
</gene>
<dbReference type="EMBL" id="MTYJ01000188">
    <property type="protein sequence ID" value="OWA50315.1"/>
    <property type="molecule type" value="Genomic_DNA"/>
</dbReference>
<proteinExistence type="predicted"/>
<evidence type="ECO:0000313" key="1">
    <source>
        <dbReference type="EMBL" id="OWA50315.1"/>
    </source>
</evidence>
<dbReference type="Proteomes" id="UP000192578">
    <property type="component" value="Unassembled WGS sequence"/>
</dbReference>
<comment type="caution">
    <text evidence="1">The sequence shown here is derived from an EMBL/GenBank/DDBJ whole genome shotgun (WGS) entry which is preliminary data.</text>
</comment>
<accession>A0A9X6RJW8</accession>
<keyword evidence="2" id="KW-1185">Reference proteome</keyword>
<reference evidence="2" key="1">
    <citation type="submission" date="2017-01" db="EMBL/GenBank/DDBJ databases">
        <title>Comparative genomics of anhydrobiosis in the tardigrade Hypsibius dujardini.</title>
        <authorList>
            <person name="Yoshida Y."/>
            <person name="Koutsovoulos G."/>
            <person name="Laetsch D."/>
            <person name="Stevens L."/>
            <person name="Kumar S."/>
            <person name="Horikawa D."/>
            <person name="Ishino K."/>
            <person name="Komine S."/>
            <person name="Tomita M."/>
            <person name="Blaxter M."/>
            <person name="Arakawa K."/>
        </authorList>
    </citation>
    <scope>NUCLEOTIDE SEQUENCE [LARGE SCALE GENOMIC DNA]</scope>
    <source>
        <strain evidence="2">Z151</strain>
    </source>
</reference>
<name>A0A9X6RJW8_HYPEX</name>
<dbReference type="AlphaFoldDB" id="A0A9X6RJW8"/>
<sequence>MDLRDACRQFIKNGISDLTAVENLKDSFSAAAQLPVEHDDVIKSKLRTAVMNVILTCKNSVTGLSVDEENGLEAYRELCGLVLTGVEYLRAGELLTATGKLEQIHLTMAQLLYYFIKSSITQNFVADLLPVIVLLQDFIRDCISTPGFTGTANVSIESDLLNICATTYPFLLNWGIKALSKADHIQYMEVMDVLLAAIPFKTFAVQFTPPDPGALTWTVRLCAVIKMVKKADRADVPYAVLYQSVMTTLRRCRNVSVEDLLMVNEELVVILTASSDRELQGDKLTQTLTKGLEFIDADGKFRPLREQIVAVMKAQWLFSGAHETIRTATAAAQAIGKKNEAVRQLTKQKAKSSSASRPSRLNFDDHGDVKQEDFQSMQMLSDAVSLSDEKSLMLPMVHILEALELAFSNWPDPAGDVNRLRVGEEAATFLLELSHFFHFHRLHYLALSAAQLSWKLVCGFSGDKSLVLEAASAFMLTLRVFHLYDRRSVLVYEKSKNLAADCQEDHPLVYGLWLAEAGWVLLLSSQRRKGEGRHPCTEPGGSRSCVLRKCWRLQSDAAFSALLSLKSIWEKLDAKAEDEHKFAVPFLKAHYFRLAAGMTQVEPQRFREWMEMPSIMSQLSMLESGKTESSLCLSCVRQSSLSQLFAAKDLFLQVLLDIGQFLIRIGAPVEAFPHFMKGQRFANSELSCRWNMVFLAGLIQCRQNLGRTSEASASLHELNGLLSNQNASILSALTKPGPKTKSARDSRVVDIDCLAAVTEQMALTIRRGAGEEPGSAPDSDPFNAYCSDRIAQLPLLKHSKKCSCSECVDYDLHASFLESIYLAMLDSKRRAELFNEGKEHYETLKLKYIAVASLLKNSGLADGEKTDDAVPAIIALGITKLRLRNAAITFPVSSTSDPNQNN</sequence>
<protein>
    <submittedName>
        <fullName evidence="1">Uncharacterized protein</fullName>
    </submittedName>
</protein>
<organism evidence="1 2">
    <name type="scientific">Hypsibius exemplaris</name>
    <name type="common">Freshwater tardigrade</name>
    <dbReference type="NCBI Taxonomy" id="2072580"/>
    <lineage>
        <taxon>Eukaryota</taxon>
        <taxon>Metazoa</taxon>
        <taxon>Ecdysozoa</taxon>
        <taxon>Tardigrada</taxon>
        <taxon>Eutardigrada</taxon>
        <taxon>Parachela</taxon>
        <taxon>Hypsibioidea</taxon>
        <taxon>Hypsibiidae</taxon>
        <taxon>Hypsibius</taxon>
    </lineage>
</organism>